<dbReference type="GO" id="GO:0005576">
    <property type="term" value="C:extracellular region"/>
    <property type="evidence" value="ECO:0007669"/>
    <property type="project" value="TreeGrafter"/>
</dbReference>
<name>A0A023D5F6_ACIMT</name>
<protein>
    <submittedName>
        <fullName evidence="2">ABC transporter toluene tolerance protein</fullName>
    </submittedName>
</protein>
<dbReference type="OrthoDB" id="7164001at2"/>
<dbReference type="PANTHER" id="PTHR33371:SF17">
    <property type="entry name" value="MCE-FAMILY PROTEIN MCE1B"/>
    <property type="match status" value="1"/>
</dbReference>
<comment type="caution">
    <text evidence="2">The sequence shown here is derived from an EMBL/GenBank/DDBJ whole genome shotgun (WGS) entry which is preliminary data.</text>
</comment>
<evidence type="ECO:0000259" key="1">
    <source>
        <dbReference type="Pfam" id="PF02470"/>
    </source>
</evidence>
<keyword evidence="3" id="KW-1185">Reference proteome</keyword>
<dbReference type="InterPro" id="IPR003399">
    <property type="entry name" value="Mce/MlaD"/>
</dbReference>
<dbReference type="EMBL" id="BAND01000060">
    <property type="protein sequence ID" value="GAJ29372.1"/>
    <property type="molecule type" value="Genomic_DNA"/>
</dbReference>
<dbReference type="PANTHER" id="PTHR33371">
    <property type="entry name" value="INTERMEMBRANE PHOSPHOLIPID TRANSPORT SYSTEM BINDING PROTEIN MLAD-RELATED"/>
    <property type="match status" value="1"/>
</dbReference>
<dbReference type="InterPro" id="IPR052336">
    <property type="entry name" value="MlaD_Phospholipid_Transporter"/>
</dbReference>
<accession>A0A023D5F6</accession>
<dbReference type="Pfam" id="PF02470">
    <property type="entry name" value="MlaD"/>
    <property type="match status" value="1"/>
</dbReference>
<reference evidence="3" key="1">
    <citation type="journal article" date="2014" name="FEMS Microbiol. Lett.">
        <title>Draft Genomic DNA Sequence of the Facultatively Methylotrophic Bacterium Acidomonas methanolica type strain MB58.</title>
        <authorList>
            <person name="Higashiura N."/>
            <person name="Hadano H."/>
            <person name="Hirakawa H."/>
            <person name="Matsutani M."/>
            <person name="Takabe S."/>
            <person name="Matsushita K."/>
            <person name="Azuma Y."/>
        </authorList>
    </citation>
    <scope>NUCLEOTIDE SEQUENCE [LARGE SCALE GENOMIC DNA]</scope>
    <source>
        <strain evidence="3">MB58</strain>
    </source>
</reference>
<evidence type="ECO:0000313" key="3">
    <source>
        <dbReference type="Proteomes" id="UP000019760"/>
    </source>
</evidence>
<dbReference type="RefSeq" id="WP_042059153.1">
    <property type="nucleotide sequence ID" value="NZ_BAND01000060.1"/>
</dbReference>
<organism evidence="2 3">
    <name type="scientific">Acidomonas methanolica NBRC 104435</name>
    <dbReference type="NCBI Taxonomy" id="1231351"/>
    <lineage>
        <taxon>Bacteria</taxon>
        <taxon>Pseudomonadati</taxon>
        <taxon>Pseudomonadota</taxon>
        <taxon>Alphaproteobacteria</taxon>
        <taxon>Acetobacterales</taxon>
        <taxon>Acetobacteraceae</taxon>
        <taxon>Acidomonas</taxon>
    </lineage>
</organism>
<dbReference type="AlphaFoldDB" id="A0A023D5F6"/>
<sequence length="155" mass="15806">MATPTRGGSTLASALVLVVAFGFGLYARHQRHGIAPDGVLMHAQFLSANGLVGGGKVNIAGVTVGQIQSIRLDPKAEVAIVDFTVNPSLRLPRDTVAGIAAPDMTSDDTLTLTPGKAREILPPGATITDTRDAVSLEQQVSNYIFGSGLGGVGGG</sequence>
<dbReference type="Proteomes" id="UP000019760">
    <property type="component" value="Unassembled WGS sequence"/>
</dbReference>
<gene>
    <name evidence="2" type="ORF">Amme_060_008</name>
</gene>
<feature type="domain" description="Mce/MlaD" evidence="1">
    <location>
        <begin position="38"/>
        <end position="115"/>
    </location>
</feature>
<reference evidence="2 3" key="2">
    <citation type="journal article" date="2014" name="FEMS Microbiol. Lett.">
        <title>Draft genomic DNA sequence of the facultatively methylotrophic bacterium Acidomonas methanolica type strain MB58.</title>
        <authorList>
            <person name="Higashiura N."/>
            <person name="Hadano H."/>
            <person name="Hirakawa H."/>
            <person name="Matsutani M."/>
            <person name="Takabe S."/>
            <person name="Matsushita K."/>
            <person name="Azuma Y."/>
        </authorList>
    </citation>
    <scope>NUCLEOTIDE SEQUENCE [LARGE SCALE GENOMIC DNA]</scope>
    <source>
        <strain evidence="2 3">MB58</strain>
    </source>
</reference>
<evidence type="ECO:0000313" key="2">
    <source>
        <dbReference type="EMBL" id="GAJ29372.1"/>
    </source>
</evidence>
<dbReference type="GO" id="GO:0051701">
    <property type="term" value="P:biological process involved in interaction with host"/>
    <property type="evidence" value="ECO:0007669"/>
    <property type="project" value="TreeGrafter"/>
</dbReference>
<proteinExistence type="predicted"/>